<dbReference type="EMBL" id="CP011412">
    <property type="protein sequence ID" value="AKH21369.1"/>
    <property type="molecule type" value="Genomic_DNA"/>
</dbReference>
<dbReference type="OrthoDB" id="9793353at2"/>
<evidence type="ECO:0000313" key="7">
    <source>
        <dbReference type="EMBL" id="AKH21369.1"/>
    </source>
</evidence>
<dbReference type="RefSeq" id="WP_046860297.1">
    <property type="nucleotide sequence ID" value="NZ_CP011412.1"/>
</dbReference>
<comment type="similarity">
    <text evidence="1 6">Belongs to the universal ribosomal protein uL23 family.</text>
</comment>
<dbReference type="InterPro" id="IPR012678">
    <property type="entry name" value="Ribosomal_uL23/eL15/eS24_sf"/>
</dbReference>
<keyword evidence="5 6" id="KW-0687">Ribonucleoprotein</keyword>
<sequence length="98" mass="10889">MNKERLMQVLLGPVISEKSTIAADVNRQFVFKVVPDAKKPEIKKAVELMFDVTVDNVRVVNIKGKSKRFGQIKGRRNGVRKAYVRLAEGSDIDFGAGA</sequence>
<evidence type="ECO:0000256" key="3">
    <source>
        <dbReference type="ARBA" id="ARBA00022884"/>
    </source>
</evidence>
<dbReference type="PANTHER" id="PTHR11620">
    <property type="entry name" value="60S RIBOSOMAL PROTEIN L23A"/>
    <property type="match status" value="1"/>
</dbReference>
<dbReference type="GO" id="GO:1990904">
    <property type="term" value="C:ribonucleoprotein complex"/>
    <property type="evidence" value="ECO:0007669"/>
    <property type="project" value="UniProtKB-KW"/>
</dbReference>
<keyword evidence="2 6" id="KW-0699">rRNA-binding</keyword>
<dbReference type="NCBIfam" id="NF004363">
    <property type="entry name" value="PRK05738.2-4"/>
    <property type="match status" value="1"/>
</dbReference>
<dbReference type="GO" id="GO:0005840">
    <property type="term" value="C:ribosome"/>
    <property type="evidence" value="ECO:0007669"/>
    <property type="project" value="UniProtKB-KW"/>
</dbReference>
<dbReference type="HAMAP" id="MF_01369_B">
    <property type="entry name" value="Ribosomal_uL23_B"/>
    <property type="match status" value="1"/>
</dbReference>
<dbReference type="InterPro" id="IPR013025">
    <property type="entry name" value="Ribosomal_uL23-like"/>
</dbReference>
<name>A0A0F7K1B5_9GAMM</name>
<dbReference type="GO" id="GO:0019843">
    <property type="term" value="F:rRNA binding"/>
    <property type="evidence" value="ECO:0007669"/>
    <property type="project" value="UniProtKB-UniRule"/>
</dbReference>
<comment type="function">
    <text evidence="6">One of the early assembly proteins it binds 23S rRNA. One of the proteins that surrounds the polypeptide exit tunnel on the outside of the ribosome. Forms the main docking site for trigger factor binding to the ribosome.</text>
</comment>
<accession>A0A0F7K1B5</accession>
<keyword evidence="8" id="KW-1185">Reference proteome</keyword>
<evidence type="ECO:0000256" key="5">
    <source>
        <dbReference type="ARBA" id="ARBA00023274"/>
    </source>
</evidence>
<evidence type="ECO:0000256" key="1">
    <source>
        <dbReference type="ARBA" id="ARBA00006700"/>
    </source>
</evidence>
<evidence type="ECO:0000256" key="2">
    <source>
        <dbReference type="ARBA" id="ARBA00022730"/>
    </source>
</evidence>
<dbReference type="Proteomes" id="UP000034410">
    <property type="component" value="Chromosome"/>
</dbReference>
<dbReference type="Gene3D" id="3.30.70.330">
    <property type="match status" value="1"/>
</dbReference>
<dbReference type="KEGG" id="seds:AAY24_14495"/>
<protein>
    <recommendedName>
        <fullName evidence="6">Large ribosomal subunit protein uL23</fullName>
    </recommendedName>
</protein>
<keyword evidence="4 6" id="KW-0689">Ribosomal protein</keyword>
<organism evidence="7 8">
    <name type="scientific">Sedimenticola thiotaurini</name>
    <dbReference type="NCBI Taxonomy" id="1543721"/>
    <lineage>
        <taxon>Bacteria</taxon>
        <taxon>Pseudomonadati</taxon>
        <taxon>Pseudomonadota</taxon>
        <taxon>Gammaproteobacteria</taxon>
        <taxon>Chromatiales</taxon>
        <taxon>Sedimenticolaceae</taxon>
        <taxon>Sedimenticola</taxon>
    </lineage>
</organism>
<dbReference type="InterPro" id="IPR012677">
    <property type="entry name" value="Nucleotide-bd_a/b_plait_sf"/>
</dbReference>
<dbReference type="SUPFAM" id="SSF54189">
    <property type="entry name" value="Ribosomal proteins S24e, L23 and L15e"/>
    <property type="match status" value="1"/>
</dbReference>
<dbReference type="NCBIfam" id="NF004359">
    <property type="entry name" value="PRK05738.1-3"/>
    <property type="match status" value="1"/>
</dbReference>
<evidence type="ECO:0000256" key="6">
    <source>
        <dbReference type="HAMAP-Rule" id="MF_01369"/>
    </source>
</evidence>
<dbReference type="PATRIC" id="fig|1543721.4.peg.2997"/>
<dbReference type="Pfam" id="PF00276">
    <property type="entry name" value="Ribosomal_L23"/>
    <property type="match status" value="1"/>
</dbReference>
<dbReference type="FunFam" id="3.30.70.330:FF:000001">
    <property type="entry name" value="50S ribosomal protein L23"/>
    <property type="match status" value="1"/>
</dbReference>
<evidence type="ECO:0000313" key="8">
    <source>
        <dbReference type="Proteomes" id="UP000034410"/>
    </source>
</evidence>
<gene>
    <name evidence="6 7" type="primary">rplW</name>
    <name evidence="7" type="ORF">AAY24_14495</name>
</gene>
<keyword evidence="3 6" id="KW-0694">RNA-binding</keyword>
<dbReference type="AlphaFoldDB" id="A0A0F7K1B5"/>
<dbReference type="GO" id="GO:0006412">
    <property type="term" value="P:translation"/>
    <property type="evidence" value="ECO:0007669"/>
    <property type="project" value="UniProtKB-UniRule"/>
</dbReference>
<dbReference type="GO" id="GO:0003735">
    <property type="term" value="F:structural constituent of ribosome"/>
    <property type="evidence" value="ECO:0007669"/>
    <property type="project" value="InterPro"/>
</dbReference>
<proteinExistence type="inferred from homology"/>
<reference evidence="7 8" key="1">
    <citation type="journal article" date="2015" name="Genome Announc.">
        <title>Complete Genome Sequence of Sedimenticola thiotaurini Strain SIP-G1, a Polyphosphate- and Polyhydroxyalkanoate-Accumulating Sulfur-Oxidizing Gammaproteobacterium Isolated from Salt Marsh Sediments.</title>
        <authorList>
            <person name="Flood B.E."/>
            <person name="Jones D.S."/>
            <person name="Bailey J.V."/>
        </authorList>
    </citation>
    <scope>NUCLEOTIDE SEQUENCE [LARGE SCALE GENOMIC DNA]</scope>
    <source>
        <strain evidence="7 8">SIP-G1</strain>
    </source>
</reference>
<evidence type="ECO:0000256" key="4">
    <source>
        <dbReference type="ARBA" id="ARBA00022980"/>
    </source>
</evidence>
<comment type="subunit">
    <text evidence="6">Part of the 50S ribosomal subunit. Contacts protein L29, and trigger factor when it is bound to the ribosome.</text>
</comment>